<sequence>MVKFSLILAFGLSMAVNAFKFRSDEFVDMGDYFDKRCNKALKTDIDCDANTRLLVQSSVVGWLGSNNIVDGLCLATCFDSLQRWNKTVTEECAKDLDRAYPPLQLGEIIAEANEAWQMWNATCIRDTNSGRYCFDVVYELRGLKTDGEKKPFKEICHPCYGMVVNAMLNASLELDLWGLDNDYWKGQLDLVHKKCGGPDKIEKNFEEQKTYNASHPREPELKESKGMTVAVNQVGGVGIAALIYGWSIFMFDRL</sequence>
<proteinExistence type="predicted"/>
<keyword evidence="4" id="KW-1185">Reference proteome</keyword>
<comment type="caution">
    <text evidence="3">The sequence shown here is derived from an EMBL/GenBank/DDBJ whole genome shotgun (WGS) entry which is preliminary data.</text>
</comment>
<dbReference type="STRING" id="5514.A0A395RSZ7"/>
<evidence type="ECO:0000313" key="4">
    <source>
        <dbReference type="Proteomes" id="UP000266152"/>
    </source>
</evidence>
<feature type="chain" id="PRO_5017308230" evidence="2">
    <location>
        <begin position="19"/>
        <end position="254"/>
    </location>
</feature>
<evidence type="ECO:0000256" key="1">
    <source>
        <dbReference type="SAM" id="Phobius"/>
    </source>
</evidence>
<keyword evidence="1" id="KW-0812">Transmembrane</keyword>
<keyword evidence="1" id="KW-1133">Transmembrane helix</keyword>
<protein>
    <submittedName>
        <fullName evidence="3">Uncharacterized protein</fullName>
    </submittedName>
</protein>
<dbReference type="Proteomes" id="UP000266152">
    <property type="component" value="Unassembled WGS sequence"/>
</dbReference>
<evidence type="ECO:0000313" key="3">
    <source>
        <dbReference type="EMBL" id="RGP62909.1"/>
    </source>
</evidence>
<reference evidence="3 4" key="1">
    <citation type="journal article" date="2018" name="PLoS Pathog.">
        <title>Evolution of structural diversity of trichothecenes, a family of toxins produced by plant pathogenic and entomopathogenic fungi.</title>
        <authorList>
            <person name="Proctor R.H."/>
            <person name="McCormick S.P."/>
            <person name="Kim H.S."/>
            <person name="Cardoza R.E."/>
            <person name="Stanley A.M."/>
            <person name="Lindo L."/>
            <person name="Kelly A."/>
            <person name="Brown D.W."/>
            <person name="Lee T."/>
            <person name="Vaughan M.M."/>
            <person name="Alexander N.J."/>
            <person name="Busman M."/>
            <person name="Gutierrez S."/>
        </authorList>
    </citation>
    <scope>NUCLEOTIDE SEQUENCE [LARGE SCALE GENOMIC DNA]</scope>
    <source>
        <strain evidence="3 4">NRRL 3299</strain>
    </source>
</reference>
<keyword evidence="1" id="KW-0472">Membrane</keyword>
<keyword evidence="2" id="KW-0732">Signal</keyword>
<dbReference type="AlphaFoldDB" id="A0A395RSZ7"/>
<name>A0A395RSZ7_FUSSP</name>
<dbReference type="EMBL" id="PXOF01000138">
    <property type="protein sequence ID" value="RGP62909.1"/>
    <property type="molecule type" value="Genomic_DNA"/>
</dbReference>
<accession>A0A395RSZ7</accession>
<organism evidence="3 4">
    <name type="scientific">Fusarium sporotrichioides</name>
    <dbReference type="NCBI Taxonomy" id="5514"/>
    <lineage>
        <taxon>Eukaryota</taxon>
        <taxon>Fungi</taxon>
        <taxon>Dikarya</taxon>
        <taxon>Ascomycota</taxon>
        <taxon>Pezizomycotina</taxon>
        <taxon>Sordariomycetes</taxon>
        <taxon>Hypocreomycetidae</taxon>
        <taxon>Hypocreales</taxon>
        <taxon>Nectriaceae</taxon>
        <taxon>Fusarium</taxon>
    </lineage>
</organism>
<feature type="transmembrane region" description="Helical" evidence="1">
    <location>
        <begin position="230"/>
        <end position="251"/>
    </location>
</feature>
<gene>
    <name evidence="3" type="ORF">FSPOR_8892</name>
</gene>
<evidence type="ECO:0000256" key="2">
    <source>
        <dbReference type="SAM" id="SignalP"/>
    </source>
</evidence>
<feature type="signal peptide" evidence="2">
    <location>
        <begin position="1"/>
        <end position="18"/>
    </location>
</feature>